<dbReference type="RefSeq" id="WP_157707047.1">
    <property type="nucleotide sequence ID" value="NZ_CP034348.1"/>
</dbReference>
<keyword evidence="1" id="KW-0732">Signal</keyword>
<feature type="chain" id="PRO_5026128500" evidence="1">
    <location>
        <begin position="19"/>
        <end position="132"/>
    </location>
</feature>
<dbReference type="OrthoDB" id="7709136at2"/>
<accession>A0A6I6ISX6</accession>
<proteinExistence type="predicted"/>
<sequence>MRRLCLVIFILCPWPLWASDICLALQAGDPSLGDPDATCQSSALLGGEAQTSCYWVYAYRAPEAEARLEGLRSGIEACLGAKAAQPADTQVNHPDSFTLHRYEGQGIRVALSLKDKAGLGQSLIFLSLSAAQ</sequence>
<dbReference type="EMBL" id="CP034348">
    <property type="protein sequence ID" value="QGX98416.1"/>
    <property type="molecule type" value="Genomic_DNA"/>
</dbReference>
<dbReference type="KEGG" id="rom:EI983_09025"/>
<name>A0A6I6ISX6_9RHOB</name>
<organism evidence="2 3">
    <name type="scientific">Roseovarius faecimaris</name>
    <dbReference type="NCBI Taxonomy" id="2494550"/>
    <lineage>
        <taxon>Bacteria</taxon>
        <taxon>Pseudomonadati</taxon>
        <taxon>Pseudomonadota</taxon>
        <taxon>Alphaproteobacteria</taxon>
        <taxon>Rhodobacterales</taxon>
        <taxon>Roseobacteraceae</taxon>
        <taxon>Roseovarius</taxon>
    </lineage>
</organism>
<reference evidence="3" key="1">
    <citation type="submission" date="2018-12" db="EMBL/GenBank/DDBJ databases">
        <title>Complete genome sequence of Roseovarius sp. MME-070.</title>
        <authorList>
            <person name="Nam Y.-D."/>
            <person name="Kang J."/>
            <person name="Chung W.-H."/>
            <person name="Park Y.S."/>
        </authorList>
    </citation>
    <scope>NUCLEOTIDE SEQUENCE [LARGE SCALE GENOMIC DNA]</scope>
    <source>
        <strain evidence="3">MME-070</strain>
    </source>
</reference>
<dbReference type="Proteomes" id="UP000428330">
    <property type="component" value="Chromosome"/>
</dbReference>
<evidence type="ECO:0000256" key="1">
    <source>
        <dbReference type="SAM" id="SignalP"/>
    </source>
</evidence>
<evidence type="ECO:0000313" key="3">
    <source>
        <dbReference type="Proteomes" id="UP000428330"/>
    </source>
</evidence>
<evidence type="ECO:0000313" key="2">
    <source>
        <dbReference type="EMBL" id="QGX98416.1"/>
    </source>
</evidence>
<feature type="signal peptide" evidence="1">
    <location>
        <begin position="1"/>
        <end position="18"/>
    </location>
</feature>
<protein>
    <submittedName>
        <fullName evidence="2">Uncharacterized protein</fullName>
    </submittedName>
</protein>
<dbReference type="AlphaFoldDB" id="A0A6I6ISX6"/>
<gene>
    <name evidence="2" type="ORF">EI983_09025</name>
</gene>
<keyword evidence="3" id="KW-1185">Reference proteome</keyword>